<dbReference type="OrthoDB" id="8109893at2759"/>
<dbReference type="InterPro" id="IPR036574">
    <property type="entry name" value="Scorpion_toxin-like_sf"/>
</dbReference>
<gene>
    <name evidence="9" type="ORF">PMACD_LOCUS13931</name>
</gene>
<keyword evidence="10" id="KW-1185">Reference proteome</keyword>
<reference evidence="9" key="1">
    <citation type="submission" date="2021-02" db="EMBL/GenBank/DDBJ databases">
        <authorList>
            <person name="Steward A R."/>
        </authorList>
    </citation>
    <scope>NUCLEOTIDE SEQUENCE</scope>
</reference>
<evidence type="ECO:0000259" key="8">
    <source>
        <dbReference type="PROSITE" id="PS51378"/>
    </source>
</evidence>
<keyword evidence="5" id="KW-0211">Defensin</keyword>
<feature type="domain" description="Invertebrate defensins family profile" evidence="8">
    <location>
        <begin position="50"/>
        <end position="89"/>
    </location>
</feature>
<feature type="signal peptide" evidence="7">
    <location>
        <begin position="1"/>
        <end position="46"/>
    </location>
</feature>
<accession>A0A821WUJ3</accession>
<dbReference type="EMBL" id="CAJOBZ010000063">
    <property type="protein sequence ID" value="CAF4931919.1"/>
    <property type="molecule type" value="Genomic_DNA"/>
</dbReference>
<keyword evidence="4" id="KW-0391">Immunity</keyword>
<comment type="subcellular location">
    <subcellularLocation>
        <location evidence="1">Secreted</location>
    </subcellularLocation>
</comment>
<evidence type="ECO:0000256" key="2">
    <source>
        <dbReference type="ARBA" id="ARBA00022525"/>
    </source>
</evidence>
<dbReference type="InterPro" id="IPR003614">
    <property type="entry name" value="Knottins"/>
</dbReference>
<name>A0A821WUJ3_9NEOP</name>
<dbReference type="AlphaFoldDB" id="A0A821WUJ3"/>
<evidence type="ECO:0000256" key="3">
    <source>
        <dbReference type="ARBA" id="ARBA00022588"/>
    </source>
</evidence>
<evidence type="ECO:0000256" key="7">
    <source>
        <dbReference type="SAM" id="SignalP"/>
    </source>
</evidence>
<feature type="chain" id="PRO_5032694814" description="Invertebrate defensins family profile domain-containing protein" evidence="7">
    <location>
        <begin position="47"/>
        <end position="89"/>
    </location>
</feature>
<organism evidence="9 10">
    <name type="scientific">Pieris macdunnoughi</name>
    <dbReference type="NCBI Taxonomy" id="345717"/>
    <lineage>
        <taxon>Eukaryota</taxon>
        <taxon>Metazoa</taxon>
        <taxon>Ecdysozoa</taxon>
        <taxon>Arthropoda</taxon>
        <taxon>Hexapoda</taxon>
        <taxon>Insecta</taxon>
        <taxon>Pterygota</taxon>
        <taxon>Neoptera</taxon>
        <taxon>Endopterygota</taxon>
        <taxon>Lepidoptera</taxon>
        <taxon>Glossata</taxon>
        <taxon>Ditrysia</taxon>
        <taxon>Papilionoidea</taxon>
        <taxon>Pieridae</taxon>
        <taxon>Pierinae</taxon>
        <taxon>Pieris</taxon>
    </lineage>
</organism>
<sequence length="89" mass="9756">MAAFLYNTSSICLTVSATFKMASSRFVLMCLCSIALLVVFSNPAEAAVHIGSCVWGAVDYFSDCRQECKNRGYKSGHCGSFFNVNCWCD</sequence>
<keyword evidence="7" id="KW-0732">Signal</keyword>
<dbReference type="CDD" id="cd00107">
    <property type="entry name" value="Knot1"/>
    <property type="match status" value="1"/>
</dbReference>
<keyword evidence="3" id="KW-0399">Innate immunity</keyword>
<evidence type="ECO:0000256" key="1">
    <source>
        <dbReference type="ARBA" id="ARBA00004613"/>
    </source>
</evidence>
<protein>
    <recommendedName>
        <fullName evidence="8">Invertebrate defensins family profile domain-containing protein</fullName>
    </recommendedName>
</protein>
<proteinExistence type="predicted"/>
<dbReference type="PROSITE" id="PS51378">
    <property type="entry name" value="INVERT_DEFENSINS"/>
    <property type="match status" value="1"/>
</dbReference>
<keyword evidence="6" id="KW-1015">Disulfide bond</keyword>
<evidence type="ECO:0000256" key="4">
    <source>
        <dbReference type="ARBA" id="ARBA00022859"/>
    </source>
</evidence>
<keyword evidence="5" id="KW-0929">Antimicrobial</keyword>
<comment type="caution">
    <text evidence="9">The sequence shown here is derived from an EMBL/GenBank/DDBJ whole genome shotgun (WGS) entry which is preliminary data.</text>
</comment>
<evidence type="ECO:0000256" key="5">
    <source>
        <dbReference type="ARBA" id="ARBA00022940"/>
    </source>
</evidence>
<evidence type="ECO:0000313" key="9">
    <source>
        <dbReference type="EMBL" id="CAF4931919.1"/>
    </source>
</evidence>
<dbReference type="GO" id="GO:0005576">
    <property type="term" value="C:extracellular region"/>
    <property type="evidence" value="ECO:0007669"/>
    <property type="project" value="UniProtKB-SubCell"/>
</dbReference>
<evidence type="ECO:0000256" key="6">
    <source>
        <dbReference type="ARBA" id="ARBA00023157"/>
    </source>
</evidence>
<dbReference type="InterPro" id="IPR001542">
    <property type="entry name" value="Defensin_invertebrate/fungal"/>
</dbReference>
<dbReference type="SUPFAM" id="SSF57095">
    <property type="entry name" value="Scorpion toxin-like"/>
    <property type="match status" value="1"/>
</dbReference>
<dbReference type="GO" id="GO:0045087">
    <property type="term" value="P:innate immune response"/>
    <property type="evidence" value="ECO:0007669"/>
    <property type="project" value="UniProtKB-KW"/>
</dbReference>
<dbReference type="Gene3D" id="3.30.30.10">
    <property type="entry name" value="Knottin, scorpion toxin-like"/>
    <property type="match status" value="1"/>
</dbReference>
<dbReference type="Proteomes" id="UP000663880">
    <property type="component" value="Unassembled WGS sequence"/>
</dbReference>
<evidence type="ECO:0000313" key="10">
    <source>
        <dbReference type="Proteomes" id="UP000663880"/>
    </source>
</evidence>
<keyword evidence="2" id="KW-0964">Secreted</keyword>